<evidence type="ECO:0000256" key="1">
    <source>
        <dbReference type="ARBA" id="ARBA00022598"/>
    </source>
</evidence>
<evidence type="ECO:0000313" key="4">
    <source>
        <dbReference type="EMBL" id="KAK8882827.1"/>
    </source>
</evidence>
<dbReference type="InterPro" id="IPR004344">
    <property type="entry name" value="TTL/TTLL_fam"/>
</dbReference>
<keyword evidence="1" id="KW-0436">Ligase</keyword>
<sequence length="481" mass="56011">MEEKSAFETFNDSNPYPVSYVRFTAPDDSTDAQKKRKKQFSYFISGYAARLIRSILDKSGFSETKEIEEALLIVGSALDEEKENELKYFQRTNHFTKTFSLGSKEGYHNLMKFLTSKTGERPTFYPESYLLPNELNELTENFQTSDYWIRKPAGGARGQGIQVINNEEIPKVLPGRRIIVQKYIKDPLLINELKFDLRFYVAVTSLDPLRIYLFDNGLVRLATRPYKENIEKIDELTAHLTNFSINRDEANFVATNDIEKDGTGNKWSHHPFWPYLEQQGFNVEEIKKKIEDAFVQVIIAAHKTFKEQPNHRNAFEMFGFDVMLDENQNIYILEVNVTPALGTSSELDRYIKTPLVKDIFNLALIPKTESQSALLKVETLMNNLNLNQEGENNNNGESMSDMQKQKLRDVIVVCEYEMAKLREGDFHCIWPTQERWDQMKDLLECKTENDEMLAKWITMSEEEQKTFLDDRFAELRDYLTA</sequence>
<organism evidence="4 5">
    <name type="scientific">Tritrichomonas musculus</name>
    <dbReference type="NCBI Taxonomy" id="1915356"/>
    <lineage>
        <taxon>Eukaryota</taxon>
        <taxon>Metamonada</taxon>
        <taxon>Parabasalia</taxon>
        <taxon>Tritrichomonadida</taxon>
        <taxon>Tritrichomonadidae</taxon>
        <taxon>Tritrichomonas</taxon>
    </lineage>
</organism>
<dbReference type="Proteomes" id="UP001470230">
    <property type="component" value="Unassembled WGS sequence"/>
</dbReference>
<comment type="caution">
    <text evidence="4">The sequence shown here is derived from an EMBL/GenBank/DDBJ whole genome shotgun (WGS) entry which is preliminary data.</text>
</comment>
<evidence type="ECO:0000256" key="3">
    <source>
        <dbReference type="ARBA" id="ARBA00022840"/>
    </source>
</evidence>
<keyword evidence="5" id="KW-1185">Reference proteome</keyword>
<keyword evidence="3" id="KW-0067">ATP-binding</keyword>
<evidence type="ECO:0008006" key="6">
    <source>
        <dbReference type="Google" id="ProtNLM"/>
    </source>
</evidence>
<dbReference type="PANTHER" id="PTHR12241">
    <property type="entry name" value="TUBULIN POLYGLUTAMYLASE"/>
    <property type="match status" value="1"/>
</dbReference>
<protein>
    <recommendedName>
        <fullName evidence="6">Tubulin-tyrosine ligase family protein</fullName>
    </recommendedName>
</protein>
<reference evidence="4 5" key="1">
    <citation type="submission" date="2024-04" db="EMBL/GenBank/DDBJ databases">
        <title>Tritrichomonas musculus Genome.</title>
        <authorList>
            <person name="Alves-Ferreira E."/>
            <person name="Grigg M."/>
            <person name="Lorenzi H."/>
            <person name="Galac M."/>
        </authorList>
    </citation>
    <scope>NUCLEOTIDE SEQUENCE [LARGE SCALE GENOMIC DNA]</scope>
    <source>
        <strain evidence="4 5">EAF2021</strain>
    </source>
</reference>
<dbReference type="PANTHER" id="PTHR12241:SF162">
    <property type="entry name" value="TUBULIN MONOGLUTAMYLASE TTLL4"/>
    <property type="match status" value="1"/>
</dbReference>
<name>A0ABR2JX54_9EUKA</name>
<dbReference type="Pfam" id="PF03133">
    <property type="entry name" value="TTL"/>
    <property type="match status" value="1"/>
</dbReference>
<dbReference type="Gene3D" id="3.30.470.20">
    <property type="entry name" value="ATP-grasp fold, B domain"/>
    <property type="match status" value="1"/>
</dbReference>
<proteinExistence type="predicted"/>
<evidence type="ECO:0000256" key="2">
    <source>
        <dbReference type="ARBA" id="ARBA00022741"/>
    </source>
</evidence>
<gene>
    <name evidence="4" type="ORF">M9Y10_045470</name>
</gene>
<dbReference type="PROSITE" id="PS51221">
    <property type="entry name" value="TTL"/>
    <property type="match status" value="1"/>
</dbReference>
<dbReference type="SUPFAM" id="SSF56059">
    <property type="entry name" value="Glutathione synthetase ATP-binding domain-like"/>
    <property type="match status" value="1"/>
</dbReference>
<evidence type="ECO:0000313" key="5">
    <source>
        <dbReference type="Proteomes" id="UP001470230"/>
    </source>
</evidence>
<keyword evidence="2" id="KW-0547">Nucleotide-binding</keyword>
<dbReference type="EMBL" id="JAPFFF010000009">
    <property type="protein sequence ID" value="KAK8882827.1"/>
    <property type="molecule type" value="Genomic_DNA"/>
</dbReference>
<accession>A0ABR2JX54</accession>